<dbReference type="EMBL" id="JWIR02000025">
    <property type="protein sequence ID" value="KKB40904.1"/>
    <property type="molecule type" value="Genomic_DNA"/>
</dbReference>
<dbReference type="RefSeq" id="WP_040047423.1">
    <property type="nucleotide sequence ID" value="NZ_JWIR02000025.1"/>
</dbReference>
<dbReference type="PANTHER" id="PTHR45947">
    <property type="entry name" value="SULFOQUINOVOSYL TRANSFERASE SQD2"/>
    <property type="match status" value="1"/>
</dbReference>
<dbReference type="Gene3D" id="3.40.50.2000">
    <property type="entry name" value="Glycogen Phosphorylase B"/>
    <property type="match status" value="1"/>
</dbReference>
<dbReference type="InterPro" id="IPR001296">
    <property type="entry name" value="Glyco_trans_1"/>
</dbReference>
<name>A0A0F5I5G9_BACTR</name>
<dbReference type="GO" id="GO:0016757">
    <property type="term" value="F:glycosyltransferase activity"/>
    <property type="evidence" value="ECO:0007669"/>
    <property type="project" value="InterPro"/>
</dbReference>
<dbReference type="CDD" id="cd03801">
    <property type="entry name" value="GT4_PimA-like"/>
    <property type="match status" value="1"/>
</dbReference>
<dbReference type="Proteomes" id="UP000031563">
    <property type="component" value="Unassembled WGS sequence"/>
</dbReference>
<evidence type="ECO:0000313" key="2">
    <source>
        <dbReference type="EMBL" id="KKB40904.1"/>
    </source>
</evidence>
<keyword evidence="2" id="KW-0808">Transferase</keyword>
<comment type="caution">
    <text evidence="2">The sequence shown here is derived from an EMBL/GenBank/DDBJ whole genome shotgun (WGS) entry which is preliminary data.</text>
</comment>
<reference evidence="2" key="1">
    <citation type="submission" date="2015-02" db="EMBL/GenBank/DDBJ databases">
        <title>Genome Assembly of Bacillaceae bacterium MTCC 8252.</title>
        <authorList>
            <person name="Verma A."/>
            <person name="Khatri I."/>
            <person name="Mual P."/>
            <person name="Subramanian S."/>
            <person name="Krishnamurthi S."/>
        </authorList>
    </citation>
    <scope>NUCLEOTIDE SEQUENCE [LARGE SCALE GENOMIC DNA]</scope>
    <source>
        <strain evidence="2">MTCC 8252</strain>
    </source>
</reference>
<protein>
    <submittedName>
        <fullName evidence="2">Glycosyl transferase</fullName>
    </submittedName>
</protein>
<dbReference type="SUPFAM" id="SSF53756">
    <property type="entry name" value="UDP-Glycosyltransferase/glycogen phosphorylase"/>
    <property type="match status" value="1"/>
</dbReference>
<dbReference type="STRING" id="1221996.QY95_00967"/>
<dbReference type="OrthoDB" id="9813638at2"/>
<proteinExistence type="predicted"/>
<organism evidence="2 3">
    <name type="scientific">Bacillus thermotolerans</name>
    <name type="common">Quasibacillus thermotolerans</name>
    <dbReference type="NCBI Taxonomy" id="1221996"/>
    <lineage>
        <taxon>Bacteria</taxon>
        <taxon>Bacillati</taxon>
        <taxon>Bacillota</taxon>
        <taxon>Bacilli</taxon>
        <taxon>Bacillales</taxon>
        <taxon>Bacillaceae</taxon>
        <taxon>Bacillus</taxon>
    </lineage>
</organism>
<keyword evidence="3" id="KW-1185">Reference proteome</keyword>
<dbReference type="Pfam" id="PF00534">
    <property type="entry name" value="Glycos_transf_1"/>
    <property type="match status" value="1"/>
</dbReference>
<accession>A0A0F5I5G9</accession>
<sequence>MRITFFSNFLNHHQLPFCLEMYEKLGEDFKFIATEPIHAERLQMGYEDMSKKYPFSLNTYNDKKSYEKAVRLGTESDVVIIGSASDNFIRKRLKEDKLTFRYSERIFKKGRYRVLNPRLFISLVKKHTRYRSKQVYMLCASAYTAADFNLVGAYKNKAYKWGYFPEVKMHSLEILMKKKKHEVTKILWVGRLLNLKHPDHAVKVASMLKNKGYSFELNIIGSGEMEEYLRELIQKHDLMNCVKLLGSMTPEQVRKYMEGSNIYLFTSDYNEGWGAVLNEAMNSGCAVVASHAVGSVPFLMRNRENGLIYKSGDLNELFKCTQILLEDRELCNELGREACKTLNETWNAKEAAKRFISLSESILKDKRIEFEEGPCSKAEVISQKYDY</sequence>
<feature type="domain" description="Glycosyl transferase family 1" evidence="1">
    <location>
        <begin position="179"/>
        <end position="338"/>
    </location>
</feature>
<dbReference type="AlphaFoldDB" id="A0A0F5I5G9"/>
<dbReference type="InterPro" id="IPR050194">
    <property type="entry name" value="Glycosyltransferase_grp1"/>
</dbReference>
<evidence type="ECO:0000259" key="1">
    <source>
        <dbReference type="Pfam" id="PF00534"/>
    </source>
</evidence>
<gene>
    <name evidence="2" type="ORF">QY95_00967</name>
</gene>
<dbReference type="PANTHER" id="PTHR45947:SF3">
    <property type="entry name" value="SULFOQUINOVOSYL TRANSFERASE SQD2"/>
    <property type="match status" value="1"/>
</dbReference>
<evidence type="ECO:0000313" key="3">
    <source>
        <dbReference type="Proteomes" id="UP000031563"/>
    </source>
</evidence>